<gene>
    <name evidence="2" type="ORF">XYLVIOL_LOCUS10403</name>
</gene>
<evidence type="ECO:0000313" key="3">
    <source>
        <dbReference type="Proteomes" id="UP001642520"/>
    </source>
</evidence>
<feature type="region of interest" description="Disordered" evidence="1">
    <location>
        <begin position="57"/>
        <end position="86"/>
    </location>
</feature>
<dbReference type="EMBL" id="CAXAJV020001300">
    <property type="protein sequence ID" value="CAL7951181.1"/>
    <property type="molecule type" value="Genomic_DNA"/>
</dbReference>
<protein>
    <submittedName>
        <fullName evidence="2">Uncharacterized protein</fullName>
    </submittedName>
</protein>
<accession>A0ABP1PGG5</accession>
<feature type="compositionally biased region" description="Polar residues" evidence="1">
    <location>
        <begin position="57"/>
        <end position="66"/>
    </location>
</feature>
<keyword evidence="3" id="KW-1185">Reference proteome</keyword>
<comment type="caution">
    <text evidence="2">The sequence shown here is derived from an EMBL/GenBank/DDBJ whole genome shotgun (WGS) entry which is preliminary data.</text>
</comment>
<evidence type="ECO:0000313" key="2">
    <source>
        <dbReference type="EMBL" id="CAL7951181.1"/>
    </source>
</evidence>
<organism evidence="2 3">
    <name type="scientific">Xylocopa violacea</name>
    <name type="common">Violet carpenter bee</name>
    <name type="synonym">Apis violacea</name>
    <dbReference type="NCBI Taxonomy" id="135666"/>
    <lineage>
        <taxon>Eukaryota</taxon>
        <taxon>Metazoa</taxon>
        <taxon>Ecdysozoa</taxon>
        <taxon>Arthropoda</taxon>
        <taxon>Hexapoda</taxon>
        <taxon>Insecta</taxon>
        <taxon>Pterygota</taxon>
        <taxon>Neoptera</taxon>
        <taxon>Endopterygota</taxon>
        <taxon>Hymenoptera</taxon>
        <taxon>Apocrita</taxon>
        <taxon>Aculeata</taxon>
        <taxon>Apoidea</taxon>
        <taxon>Anthophila</taxon>
        <taxon>Apidae</taxon>
        <taxon>Xylocopa</taxon>
        <taxon>Xylocopa</taxon>
    </lineage>
</organism>
<name>A0ABP1PGG5_XYLVO</name>
<proteinExistence type="predicted"/>
<reference evidence="2 3" key="1">
    <citation type="submission" date="2024-08" db="EMBL/GenBank/DDBJ databases">
        <authorList>
            <person name="Will J Nash"/>
            <person name="Angela Man"/>
            <person name="Seanna McTaggart"/>
            <person name="Kendall Baker"/>
            <person name="Tom Barker"/>
            <person name="Leah Catchpole"/>
            <person name="Alex Durrant"/>
            <person name="Karim Gharbi"/>
            <person name="Naomi Irish"/>
            <person name="Gemy Kaithakottil"/>
            <person name="Debby Ku"/>
            <person name="Aaliyah Providence"/>
            <person name="Felix Shaw"/>
            <person name="David Swarbreck"/>
            <person name="Chris Watkins"/>
            <person name="Ann M. McCartney"/>
            <person name="Giulio Formenti"/>
            <person name="Alice Mouton"/>
            <person name="Noel Vella"/>
            <person name="Bjorn M von Reumont"/>
            <person name="Adriana Vella"/>
            <person name="Wilfried Haerty"/>
        </authorList>
    </citation>
    <scope>NUCLEOTIDE SEQUENCE [LARGE SCALE GENOMIC DNA]</scope>
</reference>
<dbReference type="Proteomes" id="UP001642520">
    <property type="component" value="Unassembled WGS sequence"/>
</dbReference>
<sequence>MLPVKYNSAPKSELKCSQLTRLTECPSTCSKALPNSTKKKDYERPQPVKIAQLIKQSKNLKSAQKSTGRKKILPEKLGSTRSTKKESRVCVSNQPTCTNNRVRRVLNFNETSANTLENNNETENQLKIKDKYVANVLIHDKVSKPVKKKSLLVAPNAIKNKHLQKCNEKISWYSKMPEVTKEMDETNTDCIIEKKNEITNETVRSSSYLKSTSRAMQQFVPSSQCKTHQQVRVNNKDQLFIRSNVKSKTFMKSIKEDDYVQNLCNDLQNSKLVASANDTHVKRRLPEMICVSKDQIVQLECNLKDLLKETEKNVIKLKSSLTFIASLLVVNDQEVAHNINDDSEKENNTMIDKEVQVEICCKSFQCSSGEKFKTPITNVPHITVQNTELLNENVLTQNDEDNKENVEDLNISSMSDTATDGSFLELENQLNIMHTKPTENNSIQPKLPMVIRHKQKRSLREYMALKSNISFLLTPDTKKFKSLCQIDDTDKSMFSVKSISNKLLRDLHNLYSDSPDS</sequence>
<evidence type="ECO:0000256" key="1">
    <source>
        <dbReference type="SAM" id="MobiDB-lite"/>
    </source>
</evidence>